<proteinExistence type="predicted"/>
<dbReference type="VEuPathDB" id="VectorBase:LDEU012585"/>
<evidence type="ECO:0000313" key="3">
    <source>
        <dbReference type="Proteomes" id="UP000288716"/>
    </source>
</evidence>
<sequence length="151" mass="17037">MKQLFKKLKPAYTLATRKAISETLLREKVSKITANITSEMKLAENIALFIDGWTNVRRESIVNIMGCCLKPYYIKSIPTNEEPHTAEYMAKLIENEIQKYEKYPDVEVFGCAAHKLNLIIKDIAAIHYFNSTIAAAKGIVNQINNSAAKLS</sequence>
<evidence type="ECO:0000259" key="1">
    <source>
        <dbReference type="Pfam" id="PF04937"/>
    </source>
</evidence>
<feature type="domain" description="DUF659" evidence="1">
    <location>
        <begin position="17"/>
        <end position="98"/>
    </location>
</feature>
<dbReference type="Pfam" id="PF04937">
    <property type="entry name" value="DUF659"/>
    <property type="match status" value="1"/>
</dbReference>
<dbReference type="InterPro" id="IPR012337">
    <property type="entry name" value="RNaseH-like_sf"/>
</dbReference>
<name>A0A443RWC0_9ACAR</name>
<dbReference type="OrthoDB" id="6501574at2759"/>
<dbReference type="Proteomes" id="UP000288716">
    <property type="component" value="Unassembled WGS sequence"/>
</dbReference>
<dbReference type="InterPro" id="IPR007021">
    <property type="entry name" value="DUF659"/>
</dbReference>
<accession>A0A443RWC0</accession>
<dbReference type="SUPFAM" id="SSF53098">
    <property type="entry name" value="Ribonuclease H-like"/>
    <property type="match status" value="1"/>
</dbReference>
<dbReference type="EMBL" id="NCKV01025900">
    <property type="protein sequence ID" value="RWS19455.1"/>
    <property type="molecule type" value="Genomic_DNA"/>
</dbReference>
<reference evidence="2 3" key="1">
    <citation type="journal article" date="2018" name="Gigascience">
        <title>Genomes of trombidid mites reveal novel predicted allergens and laterally-transferred genes associated with secondary metabolism.</title>
        <authorList>
            <person name="Dong X."/>
            <person name="Chaisiri K."/>
            <person name="Xia D."/>
            <person name="Armstrong S.D."/>
            <person name="Fang Y."/>
            <person name="Donnelly M.J."/>
            <person name="Kadowaki T."/>
            <person name="McGarry J.W."/>
            <person name="Darby A.C."/>
            <person name="Makepeace B.L."/>
        </authorList>
    </citation>
    <scope>NUCLEOTIDE SEQUENCE [LARGE SCALE GENOMIC DNA]</scope>
    <source>
        <strain evidence="2">UoL-UT</strain>
    </source>
</reference>
<organism evidence="2 3">
    <name type="scientific">Leptotrombidium deliense</name>
    <dbReference type="NCBI Taxonomy" id="299467"/>
    <lineage>
        <taxon>Eukaryota</taxon>
        <taxon>Metazoa</taxon>
        <taxon>Ecdysozoa</taxon>
        <taxon>Arthropoda</taxon>
        <taxon>Chelicerata</taxon>
        <taxon>Arachnida</taxon>
        <taxon>Acari</taxon>
        <taxon>Acariformes</taxon>
        <taxon>Trombidiformes</taxon>
        <taxon>Prostigmata</taxon>
        <taxon>Anystina</taxon>
        <taxon>Parasitengona</taxon>
        <taxon>Trombiculoidea</taxon>
        <taxon>Trombiculidae</taxon>
        <taxon>Leptotrombidium</taxon>
    </lineage>
</organism>
<keyword evidence="3" id="KW-1185">Reference proteome</keyword>
<evidence type="ECO:0000313" key="2">
    <source>
        <dbReference type="EMBL" id="RWS19455.1"/>
    </source>
</evidence>
<protein>
    <recommendedName>
        <fullName evidence="1">DUF659 domain-containing protein</fullName>
    </recommendedName>
</protein>
<dbReference type="AlphaFoldDB" id="A0A443RWC0"/>
<comment type="caution">
    <text evidence="2">The sequence shown here is derived from an EMBL/GenBank/DDBJ whole genome shotgun (WGS) entry which is preliminary data.</text>
</comment>
<gene>
    <name evidence="2" type="ORF">B4U80_14426</name>
</gene>